<dbReference type="OrthoDB" id="2969958at2"/>
<evidence type="ECO:0000256" key="1">
    <source>
        <dbReference type="SAM" id="MobiDB-lite"/>
    </source>
</evidence>
<accession>A0A6A8DUK6</accession>
<gene>
    <name evidence="2" type="ORF">GH741_19810</name>
</gene>
<dbReference type="Proteomes" id="UP000799092">
    <property type="component" value="Unassembled WGS sequence"/>
</dbReference>
<evidence type="ECO:0000313" key="3">
    <source>
        <dbReference type="Proteomes" id="UP000799092"/>
    </source>
</evidence>
<comment type="caution">
    <text evidence="2">The sequence shown here is derived from an EMBL/GenBank/DDBJ whole genome shotgun (WGS) entry which is preliminary data.</text>
</comment>
<dbReference type="RefSeq" id="WP_153738490.1">
    <property type="nucleotide sequence ID" value="NZ_WJNG01000020.1"/>
</dbReference>
<dbReference type="AlphaFoldDB" id="A0A6A8DUK6"/>
<feature type="region of interest" description="Disordered" evidence="1">
    <location>
        <begin position="105"/>
        <end position="128"/>
    </location>
</feature>
<dbReference type="EMBL" id="WJNG01000020">
    <property type="protein sequence ID" value="MRH44892.1"/>
    <property type="molecule type" value="Genomic_DNA"/>
</dbReference>
<keyword evidence="3" id="KW-1185">Reference proteome</keyword>
<evidence type="ECO:0000313" key="2">
    <source>
        <dbReference type="EMBL" id="MRH44892.1"/>
    </source>
</evidence>
<proteinExistence type="predicted"/>
<sequence>MSEIKCLVCSGVHFRKGYYDIDLHIDINSTAHNAVDVRNRSFINDIDVDVDVNTSIFHDDIMSRGDLDFRMSSDDKRNEYPDYAEVYKYVCEECGYIMSFIKEKKVESKKEEKDRKKKEHMYDWTDFR</sequence>
<reference evidence="2" key="1">
    <citation type="submission" date="2019-11" db="EMBL/GenBank/DDBJ databases">
        <authorList>
            <person name="Li J."/>
        </authorList>
    </citation>
    <scope>NUCLEOTIDE SEQUENCE</scope>
    <source>
        <strain evidence="2">B6B</strain>
    </source>
</reference>
<name>A0A6A8DUK6_9BACI</name>
<organism evidence="2 3">
    <name type="scientific">Aquibacillus halophilus</name>
    <dbReference type="NCBI Taxonomy" id="930132"/>
    <lineage>
        <taxon>Bacteria</taxon>
        <taxon>Bacillati</taxon>
        <taxon>Bacillota</taxon>
        <taxon>Bacilli</taxon>
        <taxon>Bacillales</taxon>
        <taxon>Bacillaceae</taxon>
        <taxon>Aquibacillus</taxon>
    </lineage>
</organism>
<protein>
    <submittedName>
        <fullName evidence="2">Uncharacterized protein</fullName>
    </submittedName>
</protein>